<gene>
    <name evidence="15" type="primary">fecA</name>
    <name evidence="15" type="ORF">JGUZn3_20380</name>
</gene>
<sequence>MKHYSLFSSSALQTTVAWASIVFIGSIFPLNVVFSQELKPNSPAGNKPKTPPKKQDKPQDKPADEQIVIQGDILGENSKKALRYYAGSRSVISSDTLRNGGIRSLDDALQHVPSVKIFDETGTGALPQIMVRGLYESRSGRVQLLQDGIPLSLAPYGQTSVSLFPVTLDMIDRIDIVRGGAAVQYGPNNVGGVINLVSRPIPKKWETTFGDRLQVAQNGNVIFNNFVSTGGHVTDDFALQLDTNFQNGDTFRNGHNKVDTKNFRLRGQYDIDDDTRIRAEIQHYTLNIDLPGSLTPNDYKQDPYQTTRPLDNVVGHTVRGNLVVQHDFGELGPFEGGQFTWTGFASTTYRNYKVGMRTNANETWLSNLPPELLQQAPRDYQVFGAQPQLTLRAHSGDVSHEITMGARATFEDIGFIVNRTQLQTNVVSLIQNRHFTDKAWATFISDKIGLLDETLTLTPGFRFEHLDSSFYDRMNGQKTGNGIRNILPGVTASYKIGKTGMVFFDAQRSLRAPQVTQIIYGNNLNSELAWNYETGGRYFPDKNTTLGLTFYRIDFNNQITLDNTSRTYVNLGSTRNQGIELSAEWQLPAVPDLSFKATYAFLDAKQLNGQYSGKRTPYTSKHQITGDIRYKLDRSTEFDINGYYFSNAYSDAANTRQENAIASVGRLPSYVVFNAQASHVFYEQNNGATVRGSFSILNFANEHYYFRGIDTSPWGRETAPGRTFIMGVQATL</sequence>
<dbReference type="AlphaFoldDB" id="A0A7H1NTY3"/>
<evidence type="ECO:0000313" key="15">
    <source>
        <dbReference type="EMBL" id="QNT79243.1"/>
    </source>
</evidence>
<keyword evidence="4 10" id="KW-1134">Transmembrane beta strand</keyword>
<keyword evidence="16" id="KW-1185">Reference proteome</keyword>
<protein>
    <submittedName>
        <fullName evidence="15">Fe(3+) dicitrate transport protein FecA</fullName>
    </submittedName>
</protein>
<evidence type="ECO:0000259" key="14">
    <source>
        <dbReference type="Pfam" id="PF07715"/>
    </source>
</evidence>
<dbReference type="InterPro" id="IPR010105">
    <property type="entry name" value="TonB_sidphr_rcpt"/>
</dbReference>
<keyword evidence="3 10" id="KW-0813">Transport</keyword>
<keyword evidence="8" id="KW-0675">Receptor</keyword>
<evidence type="ECO:0000256" key="4">
    <source>
        <dbReference type="ARBA" id="ARBA00022452"/>
    </source>
</evidence>
<evidence type="ECO:0000256" key="11">
    <source>
        <dbReference type="RuleBase" id="RU003357"/>
    </source>
</evidence>
<keyword evidence="5 10" id="KW-0812">Transmembrane</keyword>
<evidence type="ECO:0000256" key="6">
    <source>
        <dbReference type="ARBA" id="ARBA00023077"/>
    </source>
</evidence>
<proteinExistence type="inferred from homology"/>
<evidence type="ECO:0000313" key="16">
    <source>
        <dbReference type="Proteomes" id="UP000516349"/>
    </source>
</evidence>
<evidence type="ECO:0000256" key="7">
    <source>
        <dbReference type="ARBA" id="ARBA00023136"/>
    </source>
</evidence>
<evidence type="ECO:0000256" key="3">
    <source>
        <dbReference type="ARBA" id="ARBA00022448"/>
    </source>
</evidence>
<dbReference type="PANTHER" id="PTHR30442:SF0">
    <property type="entry name" value="FE(3+) DICITRATE TRANSPORT PROTEIN FECA"/>
    <property type="match status" value="1"/>
</dbReference>
<dbReference type="Proteomes" id="UP000516349">
    <property type="component" value="Chromosome"/>
</dbReference>
<dbReference type="GO" id="GO:0009279">
    <property type="term" value="C:cell outer membrane"/>
    <property type="evidence" value="ECO:0007669"/>
    <property type="project" value="UniProtKB-SubCell"/>
</dbReference>
<dbReference type="GO" id="GO:0038023">
    <property type="term" value="F:signaling receptor activity"/>
    <property type="evidence" value="ECO:0007669"/>
    <property type="project" value="InterPro"/>
</dbReference>
<dbReference type="Gene3D" id="2.170.130.10">
    <property type="entry name" value="TonB-dependent receptor, plug domain"/>
    <property type="match status" value="1"/>
</dbReference>
<evidence type="ECO:0000256" key="10">
    <source>
        <dbReference type="PROSITE-ProRule" id="PRU01360"/>
    </source>
</evidence>
<dbReference type="NCBIfam" id="TIGR01783">
    <property type="entry name" value="TonB-siderophor"/>
    <property type="match status" value="1"/>
</dbReference>
<evidence type="ECO:0000256" key="2">
    <source>
        <dbReference type="ARBA" id="ARBA00009810"/>
    </source>
</evidence>
<comment type="subcellular location">
    <subcellularLocation>
        <location evidence="1 10">Cell outer membrane</location>
        <topology evidence="1 10">Multi-pass membrane protein</topology>
    </subcellularLocation>
</comment>
<organism evidence="15 16">
    <name type="scientific">Entomobacter blattae</name>
    <dbReference type="NCBI Taxonomy" id="2762277"/>
    <lineage>
        <taxon>Bacteria</taxon>
        <taxon>Pseudomonadati</taxon>
        <taxon>Pseudomonadota</taxon>
        <taxon>Alphaproteobacteria</taxon>
        <taxon>Acetobacterales</taxon>
        <taxon>Acetobacteraceae</taxon>
        <taxon>Entomobacter</taxon>
    </lineage>
</organism>
<dbReference type="SUPFAM" id="SSF56935">
    <property type="entry name" value="Porins"/>
    <property type="match status" value="1"/>
</dbReference>
<dbReference type="Pfam" id="PF00593">
    <property type="entry name" value="TonB_dep_Rec_b-barrel"/>
    <property type="match status" value="1"/>
</dbReference>
<keyword evidence="9 10" id="KW-0998">Cell outer membrane</keyword>
<feature type="domain" description="TonB-dependent receptor-like beta-barrel" evidence="13">
    <location>
        <begin position="270"/>
        <end position="682"/>
    </location>
</feature>
<evidence type="ECO:0000256" key="1">
    <source>
        <dbReference type="ARBA" id="ARBA00004571"/>
    </source>
</evidence>
<name>A0A7H1NTY3_9PROT</name>
<evidence type="ECO:0000256" key="12">
    <source>
        <dbReference type="SAM" id="MobiDB-lite"/>
    </source>
</evidence>
<feature type="compositionally biased region" description="Basic and acidic residues" evidence="12">
    <location>
        <begin position="53"/>
        <end position="63"/>
    </location>
</feature>
<dbReference type="InterPro" id="IPR012910">
    <property type="entry name" value="Plug_dom"/>
</dbReference>
<dbReference type="InterPro" id="IPR000531">
    <property type="entry name" value="Beta-barrel_TonB"/>
</dbReference>
<evidence type="ECO:0000256" key="5">
    <source>
        <dbReference type="ARBA" id="ARBA00022692"/>
    </source>
</evidence>
<dbReference type="KEGG" id="ebla:JGUZn3_20380"/>
<dbReference type="PANTHER" id="PTHR30442">
    <property type="entry name" value="IRON III DICITRATE TRANSPORT PROTEIN FECA"/>
    <property type="match status" value="1"/>
</dbReference>
<comment type="similarity">
    <text evidence="2 10 11">Belongs to the TonB-dependent receptor family.</text>
</comment>
<keyword evidence="6 11" id="KW-0798">TonB box</keyword>
<dbReference type="InterPro" id="IPR036942">
    <property type="entry name" value="Beta-barrel_TonB_sf"/>
</dbReference>
<keyword evidence="7 10" id="KW-0472">Membrane</keyword>
<evidence type="ECO:0000259" key="13">
    <source>
        <dbReference type="Pfam" id="PF00593"/>
    </source>
</evidence>
<dbReference type="PROSITE" id="PS52016">
    <property type="entry name" value="TONB_DEPENDENT_REC_3"/>
    <property type="match status" value="1"/>
</dbReference>
<dbReference type="InterPro" id="IPR039426">
    <property type="entry name" value="TonB-dep_rcpt-like"/>
</dbReference>
<accession>A0A7H1NTY3</accession>
<evidence type="ECO:0000256" key="8">
    <source>
        <dbReference type="ARBA" id="ARBA00023170"/>
    </source>
</evidence>
<reference evidence="15 16" key="1">
    <citation type="submission" date="2020-08" db="EMBL/GenBank/DDBJ databases">
        <title>Complete genome sequence of Entomobacter blattae G55GP.</title>
        <authorList>
            <person name="Poehlein A."/>
            <person name="Guzman J."/>
            <person name="Daniel R."/>
            <person name="Vilcinskas A."/>
        </authorList>
    </citation>
    <scope>NUCLEOTIDE SEQUENCE [LARGE SCALE GENOMIC DNA]</scope>
    <source>
        <strain evidence="15 16">G55GP</strain>
    </source>
</reference>
<dbReference type="EMBL" id="CP060244">
    <property type="protein sequence ID" value="QNT79243.1"/>
    <property type="molecule type" value="Genomic_DNA"/>
</dbReference>
<dbReference type="GO" id="GO:0015343">
    <property type="term" value="F:siderophore-iron transmembrane transporter activity"/>
    <property type="evidence" value="ECO:0007669"/>
    <property type="project" value="InterPro"/>
</dbReference>
<dbReference type="CDD" id="cd01347">
    <property type="entry name" value="ligand_gated_channel"/>
    <property type="match status" value="1"/>
</dbReference>
<evidence type="ECO:0000256" key="9">
    <source>
        <dbReference type="ARBA" id="ARBA00023237"/>
    </source>
</evidence>
<feature type="domain" description="TonB-dependent receptor plug" evidence="14">
    <location>
        <begin position="85"/>
        <end position="193"/>
    </location>
</feature>
<feature type="region of interest" description="Disordered" evidence="12">
    <location>
        <begin position="39"/>
        <end position="63"/>
    </location>
</feature>
<dbReference type="Gene3D" id="2.40.170.20">
    <property type="entry name" value="TonB-dependent receptor, beta-barrel domain"/>
    <property type="match status" value="1"/>
</dbReference>
<dbReference type="Pfam" id="PF07715">
    <property type="entry name" value="Plug"/>
    <property type="match status" value="1"/>
</dbReference>
<dbReference type="RefSeq" id="WP_203413424.1">
    <property type="nucleotide sequence ID" value="NZ_CP060244.1"/>
</dbReference>
<dbReference type="InterPro" id="IPR037066">
    <property type="entry name" value="Plug_dom_sf"/>
</dbReference>
<dbReference type="GO" id="GO:0015891">
    <property type="term" value="P:siderophore transport"/>
    <property type="evidence" value="ECO:0007669"/>
    <property type="project" value="InterPro"/>
</dbReference>